<keyword evidence="10" id="KW-0735">Signal-anchor</keyword>
<evidence type="ECO:0000256" key="11">
    <source>
        <dbReference type="ARBA" id="ARBA00022989"/>
    </source>
</evidence>
<keyword evidence="9 19" id="KW-0106">Calcium</keyword>
<dbReference type="Proteomes" id="UP000192578">
    <property type="component" value="Unassembled WGS sequence"/>
</dbReference>
<feature type="binding site" evidence="19">
    <location>
        <position position="648"/>
    </location>
    <ligand>
        <name>Ca(2+)</name>
        <dbReference type="ChEBI" id="CHEBI:29108"/>
    </ligand>
</feature>
<dbReference type="OrthoDB" id="8118055at2759"/>
<feature type="region of interest" description="Disordered" evidence="22">
    <location>
        <begin position="98"/>
        <end position="187"/>
    </location>
</feature>
<feature type="compositionally biased region" description="Polar residues" evidence="22">
    <location>
        <begin position="172"/>
        <end position="182"/>
    </location>
</feature>
<keyword evidence="14 21" id="KW-0326">Glycosidase</keyword>
<dbReference type="PRINTS" id="PR00747">
    <property type="entry name" value="GLYHDRLASE47"/>
</dbReference>
<feature type="active site" evidence="18">
    <location>
        <position position="559"/>
    </location>
</feature>
<evidence type="ECO:0000256" key="19">
    <source>
        <dbReference type="PIRSR" id="PIRSR601382-2"/>
    </source>
</evidence>
<evidence type="ECO:0000313" key="23">
    <source>
        <dbReference type="EMBL" id="OQV17586.1"/>
    </source>
</evidence>
<comment type="pathway">
    <text evidence="3">Protein modification; protein glycosylation.</text>
</comment>
<evidence type="ECO:0000256" key="10">
    <source>
        <dbReference type="ARBA" id="ARBA00022968"/>
    </source>
</evidence>
<dbReference type="PANTHER" id="PTHR11742:SF55">
    <property type="entry name" value="ENDOPLASMIC RETICULUM MANNOSYL-OLIGOSACCHARIDE 1,2-ALPHA-MANNOSIDASE"/>
    <property type="match status" value="1"/>
</dbReference>
<feature type="active site" evidence="18">
    <location>
        <position position="418"/>
    </location>
</feature>
<evidence type="ECO:0000256" key="16">
    <source>
        <dbReference type="ARBA" id="ARBA00048605"/>
    </source>
</evidence>
<keyword evidence="13 20" id="KW-1015">Disulfide bond</keyword>
<dbReference type="GO" id="GO:0005509">
    <property type="term" value="F:calcium ion binding"/>
    <property type="evidence" value="ECO:0007669"/>
    <property type="project" value="InterPro"/>
</dbReference>
<keyword evidence="6 19" id="KW-0479">Metal-binding</keyword>
<keyword evidence="24" id="KW-1185">Reference proteome</keyword>
<dbReference type="EC" id="3.2.1.-" evidence="21"/>
<dbReference type="InterPro" id="IPR001382">
    <property type="entry name" value="Glyco_hydro_47"/>
</dbReference>
<dbReference type="PANTHER" id="PTHR11742">
    <property type="entry name" value="MANNOSYL-OLIGOSACCHARIDE ALPHA-1,2-MANNOSIDASE-RELATED"/>
    <property type="match status" value="1"/>
</dbReference>
<keyword evidence="11" id="KW-1133">Transmembrane helix</keyword>
<dbReference type="GO" id="GO:0004571">
    <property type="term" value="F:mannosyl-oligosaccharide 1,2-alpha-mannosidase activity"/>
    <property type="evidence" value="ECO:0007669"/>
    <property type="project" value="UniProtKB-EC"/>
</dbReference>
<organism evidence="23 24">
    <name type="scientific">Hypsibius exemplaris</name>
    <name type="common">Freshwater tardigrade</name>
    <dbReference type="NCBI Taxonomy" id="2072580"/>
    <lineage>
        <taxon>Eukaryota</taxon>
        <taxon>Metazoa</taxon>
        <taxon>Ecdysozoa</taxon>
        <taxon>Tardigrada</taxon>
        <taxon>Eutardigrada</taxon>
        <taxon>Parachela</taxon>
        <taxon>Hypsibioidea</taxon>
        <taxon>Hypsibiidae</taxon>
        <taxon>Hypsibius</taxon>
    </lineage>
</organism>
<sequence length="670" mass="75108">MTSYGPGGVNIPMGGGLGIGTTNLYDANSKQRRRLFPLWRTWNRFSKLQRYMLCCGLALLGLFVIARSSASTGAAVENVISARRKIVEEQAELRGDLVADLPPNGRRVKGEDPDIVLGEEEEDKDKNEVDRLLGAETGQDEEMSNDSVGGGAGGEIVQEKPLRRRPPLRTAAVTQSTTQQGSMEKMQEGMVMPMPKTFTGPDNDRQRQVVDGFQWAWDAYKRYAWGHDELKPLSRSYKEWFHIGLTLVDSLDTMYIMGLTKEFNEAQKWITETLTFEKDVDVNLFEITIRAVGGLLSVYHLSGDDVFKEKALDLGERLLNAFGTSTGVPYSDVNLKKRSAHAPKWGPDSSSAEVTTLQLEFRDLSYVSGDPKYEAKAFRVSEHFHKLEKKNGLIPIFINAITGEFRPSSTISFGARGDSYYEYLLKQWIQDGKRVDWLRSDFIEAMAGAKTHLIKYSHPNHLLFVGELLGGDHFSPKMDALACFLPGTLALGVMNGLPLEHLEIAEQLANTCHEMYVRQATKLGPEIAHFNVGSGMEVPLGTVDIHVKDNDAHALLRPEFVESLFYLYRLTKNQTYQDWGWDVFQALEKHAKVPNGGYASIEDVRTTGKVRQRDHMESFLLAETFKYLFLLMGTDQSLLPLDEWVFNSEAHPLPIRKAPLLVKPSSSSSA</sequence>
<dbReference type="InterPro" id="IPR050749">
    <property type="entry name" value="Glycosyl_Hydrolase_47"/>
</dbReference>
<comment type="catalytic activity">
    <reaction evidence="16">
        <text>N(4)-(alpha-D-Man-(1-&gt;2)-alpha-D-Man-(1-&gt;2)-alpha-D-Man-(1-&gt;3)-[alpha-D-Man-(1-&gt;2)-alpha-D-Man-(1-&gt;3)-[alpha-D-Man-(1-&gt;2)-alpha-D-Man-(1-&gt;6)]-alpha-D-Man-(1-&gt;6)]-beta-D-Man-(1-&gt;4)-beta-D-GlcNAc-(1-&gt;4)-beta-D-GlcNAc)-L-asparaginyl-[protein] (N-glucan mannose isomer 9A1,2,3B1,2,3) + 4 H2O = N(4)-(alpha-D-Man-(1-&gt;3)-[alpha-D-Man-(1-&gt;3)-[alpha-D-Man-(1-&gt;6)]-alpha-D-Man-(1-&gt;6)]-beta-D-Man-(1-&gt;4)-beta-D-GlcNAc-(1-&gt;4)-beta-D-GlcNAc)-L-asparaginyl-[protein] (N-glucan mannose isomer 5A1,2) + 4 beta-D-mannose</text>
        <dbReference type="Rhea" id="RHEA:56008"/>
        <dbReference type="Rhea" id="RHEA-COMP:14356"/>
        <dbReference type="Rhea" id="RHEA-COMP:14367"/>
        <dbReference type="ChEBI" id="CHEBI:15377"/>
        <dbReference type="ChEBI" id="CHEBI:28563"/>
        <dbReference type="ChEBI" id="CHEBI:59087"/>
        <dbReference type="ChEBI" id="CHEBI:139493"/>
        <dbReference type="EC" id="3.2.1.113"/>
    </reaction>
</comment>
<reference evidence="24" key="1">
    <citation type="submission" date="2017-01" db="EMBL/GenBank/DDBJ databases">
        <title>Comparative genomics of anhydrobiosis in the tardigrade Hypsibius dujardini.</title>
        <authorList>
            <person name="Yoshida Y."/>
            <person name="Koutsovoulos G."/>
            <person name="Laetsch D."/>
            <person name="Stevens L."/>
            <person name="Kumar S."/>
            <person name="Horikawa D."/>
            <person name="Ishino K."/>
            <person name="Komine S."/>
            <person name="Tomita M."/>
            <person name="Blaxter M."/>
            <person name="Arakawa K."/>
        </authorList>
    </citation>
    <scope>NUCLEOTIDE SEQUENCE [LARGE SCALE GENOMIC DNA]</scope>
    <source>
        <strain evidence="24">Z151</strain>
    </source>
</reference>
<dbReference type="SUPFAM" id="SSF48225">
    <property type="entry name" value="Seven-hairpin glycosidases"/>
    <property type="match status" value="1"/>
</dbReference>
<comment type="cofactor">
    <cofactor evidence="1 19">
        <name>Ca(2+)</name>
        <dbReference type="ChEBI" id="CHEBI:29108"/>
    </cofactor>
</comment>
<evidence type="ECO:0000256" key="1">
    <source>
        <dbReference type="ARBA" id="ARBA00001913"/>
    </source>
</evidence>
<name>A0A1W0WQV1_HYPEX</name>
<evidence type="ECO:0000256" key="20">
    <source>
        <dbReference type="PIRSR" id="PIRSR601382-3"/>
    </source>
</evidence>
<evidence type="ECO:0000256" key="4">
    <source>
        <dbReference type="ARBA" id="ARBA00007658"/>
    </source>
</evidence>
<comment type="catalytic activity">
    <reaction evidence="15">
        <text>N(4)-(alpha-D-Man-(1-&gt;2)-alpha-D-Man-(1-&gt;2)-alpha-D-Man-(1-&gt;3)-[alpha-D-Man-(1-&gt;3)-[alpha-D-Man-(1-&gt;2)-alpha-D-Man-(1-&gt;6)]-alpha-D-Man-(1-&gt;6)]-beta-D-Man-(1-&gt;4)-beta-D-GlcNAc-(1-&gt;4)-beta-D-GlcNAc)-L-asparaginyl-[protein] (N-glucan mannose isomer 8A1,2,3B1,3) + 3 H2O = N(4)-(alpha-D-Man-(1-&gt;3)-[alpha-D-Man-(1-&gt;3)-[alpha-D-Man-(1-&gt;6)]-alpha-D-Man-(1-&gt;6)]-beta-D-Man-(1-&gt;4)-beta-D-GlcNAc-(1-&gt;4)-beta-D-GlcNAc)-L-asparaginyl-[protein] (N-glucan mannose isomer 5A1,2) + 3 beta-D-mannose</text>
        <dbReference type="Rhea" id="RHEA:56028"/>
        <dbReference type="Rhea" id="RHEA-COMP:14358"/>
        <dbReference type="Rhea" id="RHEA-COMP:14367"/>
        <dbReference type="ChEBI" id="CHEBI:15377"/>
        <dbReference type="ChEBI" id="CHEBI:28563"/>
        <dbReference type="ChEBI" id="CHEBI:59087"/>
        <dbReference type="ChEBI" id="CHEBI:60628"/>
        <dbReference type="EC" id="3.2.1.113"/>
    </reaction>
</comment>
<evidence type="ECO:0000256" key="6">
    <source>
        <dbReference type="ARBA" id="ARBA00022723"/>
    </source>
</evidence>
<evidence type="ECO:0000256" key="14">
    <source>
        <dbReference type="ARBA" id="ARBA00023295"/>
    </source>
</evidence>
<comment type="caution">
    <text evidence="23">The sequence shown here is derived from an EMBL/GenBank/DDBJ whole genome shotgun (WGS) entry which is preliminary data.</text>
</comment>
<evidence type="ECO:0000256" key="21">
    <source>
        <dbReference type="RuleBase" id="RU361193"/>
    </source>
</evidence>
<dbReference type="FunFam" id="1.50.10.10:FF:000010">
    <property type="entry name" value="alpha-1,2-Mannosidase"/>
    <property type="match status" value="1"/>
</dbReference>
<dbReference type="InterPro" id="IPR012341">
    <property type="entry name" value="6hp_glycosidase-like_sf"/>
</dbReference>
<feature type="compositionally biased region" description="Acidic residues" evidence="22">
    <location>
        <begin position="113"/>
        <end position="123"/>
    </location>
</feature>
<feature type="disulfide bond" evidence="20">
    <location>
        <begin position="483"/>
        <end position="512"/>
    </location>
</feature>
<dbReference type="EMBL" id="MTYJ01000059">
    <property type="protein sequence ID" value="OQV17586.1"/>
    <property type="molecule type" value="Genomic_DNA"/>
</dbReference>
<keyword evidence="8" id="KW-0256">Endoplasmic reticulum</keyword>
<evidence type="ECO:0000256" key="18">
    <source>
        <dbReference type="PIRSR" id="PIRSR601382-1"/>
    </source>
</evidence>
<keyword evidence="7 21" id="KW-0378">Hydrolase</keyword>
<evidence type="ECO:0000256" key="12">
    <source>
        <dbReference type="ARBA" id="ARBA00023136"/>
    </source>
</evidence>
<gene>
    <name evidence="23" type="ORF">BV898_08357</name>
</gene>
<feature type="active site" description="Proton donor" evidence="18">
    <location>
        <position position="286"/>
    </location>
</feature>
<evidence type="ECO:0000256" key="7">
    <source>
        <dbReference type="ARBA" id="ARBA00022801"/>
    </source>
</evidence>
<evidence type="ECO:0000256" key="17">
    <source>
        <dbReference type="ARBA" id="ARBA00053655"/>
    </source>
</evidence>
<feature type="active site" description="Proton donor" evidence="18">
    <location>
        <position position="526"/>
    </location>
</feature>
<comment type="subcellular location">
    <subcellularLocation>
        <location evidence="2">Endoplasmic reticulum membrane</location>
        <topology evidence="2">Single-pass type II membrane protein</topology>
    </subcellularLocation>
</comment>
<evidence type="ECO:0000256" key="9">
    <source>
        <dbReference type="ARBA" id="ARBA00022837"/>
    </source>
</evidence>
<comment type="function">
    <text evidence="17">Involved in glycoprotein quality control targeting of misfolded glycoproteins for degradation. It primarily trims a single alpha-1,2-linked mannose residue from Man(9)GlcNAc(2) to produce Man(8)GlcNAc(2), but at high enzyme concentrations, as found in the ER quality control compartment (ERQC), it further trims the carbohydrates to Man(5-6)GlcNAc(2).</text>
</comment>
<comment type="similarity">
    <text evidence="4 21">Belongs to the glycosyl hydrolase 47 family.</text>
</comment>
<dbReference type="Gene3D" id="1.50.10.10">
    <property type="match status" value="1"/>
</dbReference>
<keyword evidence="5" id="KW-0812">Transmembrane</keyword>
<dbReference type="InterPro" id="IPR036026">
    <property type="entry name" value="Seven-hairpin_glycosidases"/>
</dbReference>
<accession>A0A1W0WQV1</accession>
<dbReference type="GO" id="GO:0005975">
    <property type="term" value="P:carbohydrate metabolic process"/>
    <property type="evidence" value="ECO:0007669"/>
    <property type="project" value="InterPro"/>
</dbReference>
<proteinExistence type="inferred from homology"/>
<evidence type="ECO:0000256" key="3">
    <source>
        <dbReference type="ARBA" id="ARBA00004922"/>
    </source>
</evidence>
<feature type="compositionally biased region" description="Basic and acidic residues" evidence="22">
    <location>
        <begin position="124"/>
        <end position="133"/>
    </location>
</feature>
<dbReference type="Pfam" id="PF01532">
    <property type="entry name" value="Glyco_hydro_47"/>
    <property type="match status" value="1"/>
</dbReference>
<dbReference type="AlphaFoldDB" id="A0A1W0WQV1"/>
<evidence type="ECO:0000256" key="8">
    <source>
        <dbReference type="ARBA" id="ARBA00022824"/>
    </source>
</evidence>
<evidence type="ECO:0000256" key="22">
    <source>
        <dbReference type="SAM" id="MobiDB-lite"/>
    </source>
</evidence>
<keyword evidence="12" id="KW-0472">Membrane</keyword>
<evidence type="ECO:0000256" key="13">
    <source>
        <dbReference type="ARBA" id="ARBA00023157"/>
    </source>
</evidence>
<protein>
    <recommendedName>
        <fullName evidence="21">alpha-1,2-Mannosidase</fullName>
        <ecNumber evidence="21">3.2.1.-</ecNumber>
    </recommendedName>
</protein>
<dbReference type="GO" id="GO:0005789">
    <property type="term" value="C:endoplasmic reticulum membrane"/>
    <property type="evidence" value="ECO:0007669"/>
    <property type="project" value="UniProtKB-SubCell"/>
</dbReference>
<dbReference type="GO" id="GO:0010498">
    <property type="term" value="P:proteasomal protein catabolic process"/>
    <property type="evidence" value="ECO:0007669"/>
    <property type="project" value="UniProtKB-ARBA"/>
</dbReference>
<evidence type="ECO:0000256" key="2">
    <source>
        <dbReference type="ARBA" id="ARBA00004648"/>
    </source>
</evidence>
<evidence type="ECO:0000256" key="15">
    <source>
        <dbReference type="ARBA" id="ARBA00047669"/>
    </source>
</evidence>
<dbReference type="GO" id="GO:0034976">
    <property type="term" value="P:response to endoplasmic reticulum stress"/>
    <property type="evidence" value="ECO:0007669"/>
    <property type="project" value="UniProtKB-ARBA"/>
</dbReference>
<evidence type="ECO:0000313" key="24">
    <source>
        <dbReference type="Proteomes" id="UP000192578"/>
    </source>
</evidence>
<evidence type="ECO:0000256" key="5">
    <source>
        <dbReference type="ARBA" id="ARBA00022692"/>
    </source>
</evidence>